<evidence type="ECO:0000256" key="1">
    <source>
        <dbReference type="SAM" id="MobiDB-lite"/>
    </source>
</evidence>
<dbReference type="EMBL" id="BAABKM010000002">
    <property type="protein sequence ID" value="GAA4699755.1"/>
    <property type="molecule type" value="Genomic_DNA"/>
</dbReference>
<protein>
    <submittedName>
        <fullName evidence="2">Uncharacterized protein</fullName>
    </submittedName>
</protein>
<keyword evidence="3" id="KW-1185">Reference proteome</keyword>
<feature type="compositionally biased region" description="Basic and acidic residues" evidence="1">
    <location>
        <begin position="53"/>
        <end position="64"/>
    </location>
</feature>
<evidence type="ECO:0000313" key="2">
    <source>
        <dbReference type="EMBL" id="GAA4699755.1"/>
    </source>
</evidence>
<accession>A0ABP8X5T5</accession>
<name>A0ABP8X5T5_9ACTN</name>
<comment type="caution">
    <text evidence="2">The sequence shown here is derived from an EMBL/GenBank/DDBJ whole genome shotgun (WGS) entry which is preliminary data.</text>
</comment>
<evidence type="ECO:0000313" key="3">
    <source>
        <dbReference type="Proteomes" id="UP001499974"/>
    </source>
</evidence>
<reference evidence="3" key="1">
    <citation type="journal article" date="2019" name="Int. J. Syst. Evol. Microbiol.">
        <title>The Global Catalogue of Microorganisms (GCM) 10K type strain sequencing project: providing services to taxonomists for standard genome sequencing and annotation.</title>
        <authorList>
            <consortium name="The Broad Institute Genomics Platform"/>
            <consortium name="The Broad Institute Genome Sequencing Center for Infectious Disease"/>
            <person name="Wu L."/>
            <person name="Ma J."/>
        </authorList>
    </citation>
    <scope>NUCLEOTIDE SEQUENCE [LARGE SCALE GENOMIC DNA]</scope>
    <source>
        <strain evidence="3">JCM 18531</strain>
    </source>
</reference>
<gene>
    <name evidence="2" type="ORF">GCM10023349_15170</name>
</gene>
<dbReference type="Proteomes" id="UP001499974">
    <property type="component" value="Unassembled WGS sequence"/>
</dbReference>
<proteinExistence type="predicted"/>
<feature type="compositionally biased region" description="Basic and acidic residues" evidence="1">
    <location>
        <begin position="17"/>
        <end position="28"/>
    </location>
</feature>
<feature type="region of interest" description="Disordered" evidence="1">
    <location>
        <begin position="1"/>
        <end position="28"/>
    </location>
</feature>
<feature type="region of interest" description="Disordered" evidence="1">
    <location>
        <begin position="44"/>
        <end position="64"/>
    </location>
</feature>
<organism evidence="2 3">
    <name type="scientific">Nocardioides conyzicola</name>
    <dbReference type="NCBI Taxonomy" id="1651781"/>
    <lineage>
        <taxon>Bacteria</taxon>
        <taxon>Bacillati</taxon>
        <taxon>Actinomycetota</taxon>
        <taxon>Actinomycetes</taxon>
        <taxon>Propionibacteriales</taxon>
        <taxon>Nocardioidaceae</taxon>
        <taxon>Nocardioides</taxon>
    </lineage>
</organism>
<sequence>MQSRRLLPGGRTRKVPRSAESKGAERLEEVHTERFVRLRGSELNDATPGMDIAHAKEPRTTMDIRSHRETAVRLAARSTGRV</sequence>